<name>A0AA39HD84_9BILA</name>
<comment type="caution">
    <text evidence="2">The sequence shown here is derived from an EMBL/GenBank/DDBJ whole genome shotgun (WGS) entry which is preliminary data.</text>
</comment>
<evidence type="ECO:0000313" key="2">
    <source>
        <dbReference type="EMBL" id="KAK0403702.1"/>
    </source>
</evidence>
<feature type="compositionally biased region" description="Polar residues" evidence="1">
    <location>
        <begin position="92"/>
        <end position="110"/>
    </location>
</feature>
<dbReference type="EMBL" id="JAUCMV010000004">
    <property type="protein sequence ID" value="KAK0403702.1"/>
    <property type="molecule type" value="Genomic_DNA"/>
</dbReference>
<protein>
    <submittedName>
        <fullName evidence="2">Uncharacterized protein</fullName>
    </submittedName>
</protein>
<evidence type="ECO:0000313" key="3">
    <source>
        <dbReference type="Proteomes" id="UP001175271"/>
    </source>
</evidence>
<feature type="compositionally biased region" description="Basic residues" evidence="1">
    <location>
        <begin position="72"/>
        <end position="82"/>
    </location>
</feature>
<feature type="compositionally biased region" description="Basic and acidic residues" evidence="1">
    <location>
        <begin position="48"/>
        <end position="61"/>
    </location>
</feature>
<organism evidence="2 3">
    <name type="scientific">Steinernema hermaphroditum</name>
    <dbReference type="NCBI Taxonomy" id="289476"/>
    <lineage>
        <taxon>Eukaryota</taxon>
        <taxon>Metazoa</taxon>
        <taxon>Ecdysozoa</taxon>
        <taxon>Nematoda</taxon>
        <taxon>Chromadorea</taxon>
        <taxon>Rhabditida</taxon>
        <taxon>Tylenchina</taxon>
        <taxon>Panagrolaimomorpha</taxon>
        <taxon>Strongyloidoidea</taxon>
        <taxon>Steinernematidae</taxon>
        <taxon>Steinernema</taxon>
    </lineage>
</organism>
<sequence length="120" mass="13365">MSSSNINLSLDDIIKQNKAKKPKGGANRQGKRQGAQKKFGKGVKQGRITKERKEPEQRAHPLDPFSDDTPKQKPKLNKKHVQKSPVGGAGGSVQQRLSAIKKNLQQNRGGQKSFKPRFRK</sequence>
<feature type="region of interest" description="Disordered" evidence="1">
    <location>
        <begin position="1"/>
        <end position="120"/>
    </location>
</feature>
<feature type="compositionally biased region" description="Basic residues" evidence="1">
    <location>
        <begin position="17"/>
        <end position="41"/>
    </location>
</feature>
<keyword evidence="3" id="KW-1185">Reference proteome</keyword>
<proteinExistence type="predicted"/>
<accession>A0AA39HD84</accession>
<reference evidence="2" key="1">
    <citation type="submission" date="2023-06" db="EMBL/GenBank/DDBJ databases">
        <title>Genomic analysis of the entomopathogenic nematode Steinernema hermaphroditum.</title>
        <authorList>
            <person name="Schwarz E.M."/>
            <person name="Heppert J.K."/>
            <person name="Baniya A."/>
            <person name="Schwartz H.T."/>
            <person name="Tan C.-H."/>
            <person name="Antoshechkin I."/>
            <person name="Sternberg P.W."/>
            <person name="Goodrich-Blair H."/>
            <person name="Dillman A.R."/>
        </authorList>
    </citation>
    <scope>NUCLEOTIDE SEQUENCE</scope>
    <source>
        <strain evidence="2">PS9179</strain>
        <tissue evidence="2">Whole animal</tissue>
    </source>
</reference>
<gene>
    <name evidence="2" type="ORF">QR680_017076</name>
</gene>
<evidence type="ECO:0000256" key="1">
    <source>
        <dbReference type="SAM" id="MobiDB-lite"/>
    </source>
</evidence>
<dbReference type="AlphaFoldDB" id="A0AA39HD84"/>
<dbReference type="Proteomes" id="UP001175271">
    <property type="component" value="Unassembled WGS sequence"/>
</dbReference>